<keyword evidence="2" id="KW-1185">Reference proteome</keyword>
<evidence type="ECO:0000313" key="1">
    <source>
        <dbReference type="EMBL" id="KAK7285635.1"/>
    </source>
</evidence>
<dbReference type="Proteomes" id="UP001359559">
    <property type="component" value="Unassembled WGS sequence"/>
</dbReference>
<dbReference type="AlphaFoldDB" id="A0AAN9P4Y3"/>
<sequence length="143" mass="16057">MGLDVRHGKSRMERGRKGFCVAHVNGKKDGIEEERVSVQSSSKCVAPEVIEESKQLVDTSSEVEPSIDKLFGELQIDDLRPDFDVYLPNNRGHLASRAEIEVLERQCGGIPLKICLVTEGIGNIEQEKYYVGWMMCNGYRTPD</sequence>
<evidence type="ECO:0000313" key="2">
    <source>
        <dbReference type="Proteomes" id="UP001359559"/>
    </source>
</evidence>
<accession>A0AAN9P4Y3</accession>
<organism evidence="1 2">
    <name type="scientific">Clitoria ternatea</name>
    <name type="common">Butterfly pea</name>
    <dbReference type="NCBI Taxonomy" id="43366"/>
    <lineage>
        <taxon>Eukaryota</taxon>
        <taxon>Viridiplantae</taxon>
        <taxon>Streptophyta</taxon>
        <taxon>Embryophyta</taxon>
        <taxon>Tracheophyta</taxon>
        <taxon>Spermatophyta</taxon>
        <taxon>Magnoliopsida</taxon>
        <taxon>eudicotyledons</taxon>
        <taxon>Gunneridae</taxon>
        <taxon>Pentapetalae</taxon>
        <taxon>rosids</taxon>
        <taxon>fabids</taxon>
        <taxon>Fabales</taxon>
        <taxon>Fabaceae</taxon>
        <taxon>Papilionoideae</taxon>
        <taxon>50 kb inversion clade</taxon>
        <taxon>NPAAA clade</taxon>
        <taxon>indigoferoid/millettioid clade</taxon>
        <taxon>Phaseoleae</taxon>
        <taxon>Clitoria</taxon>
    </lineage>
</organism>
<comment type="caution">
    <text evidence="1">The sequence shown here is derived from an EMBL/GenBank/DDBJ whole genome shotgun (WGS) entry which is preliminary data.</text>
</comment>
<protein>
    <submittedName>
        <fullName evidence="1">Uncharacterized protein</fullName>
    </submittedName>
</protein>
<dbReference type="EMBL" id="JAYKXN010000005">
    <property type="protein sequence ID" value="KAK7285635.1"/>
    <property type="molecule type" value="Genomic_DNA"/>
</dbReference>
<reference evidence="1 2" key="1">
    <citation type="submission" date="2024-01" db="EMBL/GenBank/DDBJ databases">
        <title>The genomes of 5 underutilized Papilionoideae crops provide insights into root nodulation and disease resistance.</title>
        <authorList>
            <person name="Yuan L."/>
        </authorList>
    </citation>
    <scope>NUCLEOTIDE SEQUENCE [LARGE SCALE GENOMIC DNA]</scope>
    <source>
        <strain evidence="1">LY-2023</strain>
        <tissue evidence="1">Leaf</tissue>
    </source>
</reference>
<gene>
    <name evidence="1" type="ORF">RJT34_20412</name>
</gene>
<proteinExistence type="predicted"/>
<name>A0AAN9P4Y3_CLITE</name>